<dbReference type="InterPro" id="IPR000396">
    <property type="entry name" value="Pdiesterase2"/>
</dbReference>
<dbReference type="Gene3D" id="3.60.15.10">
    <property type="entry name" value="Ribonuclease Z/Hydroxyacylglutathione hydrolase-like"/>
    <property type="match status" value="1"/>
</dbReference>
<dbReference type="Pfam" id="PF02112">
    <property type="entry name" value="PDEase_II"/>
    <property type="match status" value="1"/>
</dbReference>
<dbReference type="Proteomes" id="UP001175226">
    <property type="component" value="Unassembled WGS sequence"/>
</dbReference>
<reference evidence="2" key="1">
    <citation type="submission" date="2023-06" db="EMBL/GenBank/DDBJ databases">
        <authorList>
            <consortium name="Lawrence Berkeley National Laboratory"/>
            <person name="Ahrendt S."/>
            <person name="Sahu N."/>
            <person name="Indic B."/>
            <person name="Wong-Bajracharya J."/>
            <person name="Merenyi Z."/>
            <person name="Ke H.-M."/>
            <person name="Monk M."/>
            <person name="Kocsube S."/>
            <person name="Drula E."/>
            <person name="Lipzen A."/>
            <person name="Balint B."/>
            <person name="Henrissat B."/>
            <person name="Andreopoulos B."/>
            <person name="Martin F.M."/>
            <person name="Harder C.B."/>
            <person name="Rigling D."/>
            <person name="Ford K.L."/>
            <person name="Foster G.D."/>
            <person name="Pangilinan J."/>
            <person name="Papanicolaou A."/>
            <person name="Barry K."/>
            <person name="LaButti K."/>
            <person name="Viragh M."/>
            <person name="Koriabine M."/>
            <person name="Yan M."/>
            <person name="Riley R."/>
            <person name="Champramary S."/>
            <person name="Plett K.L."/>
            <person name="Tsai I.J."/>
            <person name="Slot J."/>
            <person name="Sipos G."/>
            <person name="Plett J."/>
            <person name="Nagy L.G."/>
            <person name="Grigoriev I.V."/>
        </authorList>
    </citation>
    <scope>NUCLEOTIDE SEQUENCE</scope>
    <source>
        <strain evidence="2">FPL87.14</strain>
    </source>
</reference>
<evidence type="ECO:0000313" key="2">
    <source>
        <dbReference type="EMBL" id="KAK0445422.1"/>
    </source>
</evidence>
<evidence type="ECO:0000256" key="1">
    <source>
        <dbReference type="SAM" id="MobiDB-lite"/>
    </source>
</evidence>
<keyword evidence="3" id="KW-1185">Reference proteome</keyword>
<dbReference type="CDD" id="cd07735">
    <property type="entry name" value="class_II_PDE_MBL-fold"/>
    <property type="match status" value="1"/>
</dbReference>
<comment type="caution">
    <text evidence="2">The sequence shown here is derived from an EMBL/GenBank/DDBJ whole genome shotgun (WGS) entry which is preliminary data.</text>
</comment>
<dbReference type="GO" id="GO:0004115">
    <property type="term" value="F:3',5'-cyclic-AMP phosphodiesterase activity"/>
    <property type="evidence" value="ECO:0007669"/>
    <property type="project" value="InterPro"/>
</dbReference>
<dbReference type="GO" id="GO:0047555">
    <property type="term" value="F:3',5'-cyclic-GMP phosphodiesterase activity"/>
    <property type="evidence" value="ECO:0007669"/>
    <property type="project" value="TreeGrafter"/>
</dbReference>
<dbReference type="PANTHER" id="PTHR28283:SF1">
    <property type="entry name" value="3',5'-CYCLIC-NUCLEOTIDE PHOSPHODIESTERASE 1"/>
    <property type="match status" value="1"/>
</dbReference>
<name>A0AA39JNA0_9AGAR</name>
<dbReference type="EMBL" id="JAUEPT010000016">
    <property type="protein sequence ID" value="KAK0445422.1"/>
    <property type="molecule type" value="Genomic_DNA"/>
</dbReference>
<organism evidence="2 3">
    <name type="scientific">Armillaria borealis</name>
    <dbReference type="NCBI Taxonomy" id="47425"/>
    <lineage>
        <taxon>Eukaryota</taxon>
        <taxon>Fungi</taxon>
        <taxon>Dikarya</taxon>
        <taxon>Basidiomycota</taxon>
        <taxon>Agaricomycotina</taxon>
        <taxon>Agaricomycetes</taxon>
        <taxon>Agaricomycetidae</taxon>
        <taxon>Agaricales</taxon>
        <taxon>Marasmiineae</taxon>
        <taxon>Physalacriaceae</taxon>
        <taxon>Armillaria</taxon>
    </lineage>
</organism>
<dbReference type="GO" id="GO:0006198">
    <property type="term" value="P:cAMP catabolic process"/>
    <property type="evidence" value="ECO:0007669"/>
    <property type="project" value="InterPro"/>
</dbReference>
<proteinExistence type="predicted"/>
<dbReference type="SUPFAM" id="SSF56281">
    <property type="entry name" value="Metallo-hydrolase/oxidoreductase"/>
    <property type="match status" value="1"/>
</dbReference>
<accession>A0AA39JNA0</accession>
<dbReference type="InterPro" id="IPR036866">
    <property type="entry name" value="RibonucZ/Hydroxyglut_hydro"/>
</dbReference>
<feature type="region of interest" description="Disordered" evidence="1">
    <location>
        <begin position="286"/>
        <end position="310"/>
    </location>
</feature>
<evidence type="ECO:0000313" key="3">
    <source>
        <dbReference type="Proteomes" id="UP001175226"/>
    </source>
</evidence>
<gene>
    <name evidence="2" type="ORF">EV421DRAFT_1708552</name>
</gene>
<protein>
    <submittedName>
        <fullName evidence="2">cAMP phosphodiesterases class-II-domain-containing protein</fullName>
    </submittedName>
</protein>
<dbReference type="PRINTS" id="PR00388">
    <property type="entry name" value="PDIESTERASE2"/>
</dbReference>
<dbReference type="GO" id="GO:1902660">
    <property type="term" value="P:negative regulation of glucose mediated signaling pathway"/>
    <property type="evidence" value="ECO:0007669"/>
    <property type="project" value="TreeGrafter"/>
</dbReference>
<dbReference type="PANTHER" id="PTHR28283">
    <property type="entry name" value="3',5'-CYCLIC-NUCLEOTIDE PHOSPHODIESTERASE 1"/>
    <property type="match status" value="1"/>
</dbReference>
<sequence>MPAFDMVVVGCGGGPDETNLSAYLLKPYDSRWEDGIIALEAGSGQGALSHILEKTPSLFNSERDRGPYSVAKIYSYVRSVSIHLFRVFPLTILRCFLITHAHLDHVNSLVISAGSLSGPRKQVYATHQTLLGLEGIFNGHVWPNLASWKEDDDENKLLYKDLPLDLPSGAYRTIFPSVSVRTFLLNHGLDESKGVYQSSAFFIRHDTSEKEFLFFGDVEPDSIAKKAQNKQVWKEAAPKIPEVLSTIFIECSWEKGRPDDLLFGHLSPEHLVDELESLAKEVEAVNPRKDYTSSSDSSPQRKKQKRNSLDTGAKGVLNGVRVYIIHCKDVMDGAQIRRAKIVDEVRKLIEPKGLGLQIFAAEQGMHISEHFRSISLGVMAQCN</sequence>
<dbReference type="AlphaFoldDB" id="A0AA39JNA0"/>